<accession>A0A835GET1</accession>
<reference evidence="1" key="1">
    <citation type="submission" date="2020-08" db="EMBL/GenBank/DDBJ databases">
        <title>Spodoptera exigua strain:BAW_Kor-Di-RS1 Genome sequencing and assembly.</title>
        <authorList>
            <person name="Kim J."/>
            <person name="Nam H.Y."/>
            <person name="Kwon M."/>
            <person name="Choi J.H."/>
            <person name="Cho S.R."/>
            <person name="Kim G.-H."/>
        </authorList>
    </citation>
    <scope>NUCLEOTIDE SEQUENCE</scope>
    <source>
        <strain evidence="1">BAW_Kor-Di-RS1</strain>
        <tissue evidence="1">Whole-body</tissue>
    </source>
</reference>
<gene>
    <name evidence="1" type="ORF">HW555_008147</name>
</gene>
<organism evidence="1 2">
    <name type="scientific">Spodoptera exigua</name>
    <name type="common">Beet armyworm</name>
    <name type="synonym">Noctua fulgens</name>
    <dbReference type="NCBI Taxonomy" id="7107"/>
    <lineage>
        <taxon>Eukaryota</taxon>
        <taxon>Metazoa</taxon>
        <taxon>Ecdysozoa</taxon>
        <taxon>Arthropoda</taxon>
        <taxon>Hexapoda</taxon>
        <taxon>Insecta</taxon>
        <taxon>Pterygota</taxon>
        <taxon>Neoptera</taxon>
        <taxon>Endopterygota</taxon>
        <taxon>Lepidoptera</taxon>
        <taxon>Glossata</taxon>
        <taxon>Ditrysia</taxon>
        <taxon>Noctuoidea</taxon>
        <taxon>Noctuidae</taxon>
        <taxon>Amphipyrinae</taxon>
        <taxon>Spodoptera</taxon>
    </lineage>
</organism>
<proteinExistence type="predicted"/>
<protein>
    <submittedName>
        <fullName evidence="1">Uncharacterized protein</fullName>
    </submittedName>
</protein>
<dbReference type="AlphaFoldDB" id="A0A835GET1"/>
<name>A0A835GET1_SPOEX</name>
<feature type="non-terminal residue" evidence="1">
    <location>
        <position position="1"/>
    </location>
</feature>
<evidence type="ECO:0000313" key="2">
    <source>
        <dbReference type="Proteomes" id="UP000648187"/>
    </source>
</evidence>
<comment type="caution">
    <text evidence="1">The sequence shown here is derived from an EMBL/GenBank/DDBJ whole genome shotgun (WGS) entry which is preliminary data.</text>
</comment>
<dbReference type="Proteomes" id="UP000648187">
    <property type="component" value="Unassembled WGS sequence"/>
</dbReference>
<keyword evidence="2" id="KW-1185">Reference proteome</keyword>
<dbReference type="EMBL" id="JACKWZ010000152">
    <property type="protein sequence ID" value="KAF9413701.1"/>
    <property type="molecule type" value="Genomic_DNA"/>
</dbReference>
<evidence type="ECO:0000313" key="1">
    <source>
        <dbReference type="EMBL" id="KAF9413701.1"/>
    </source>
</evidence>
<sequence length="84" mass="9952">VNNNRFNENNTPIPSPECATNHLDYDCSNDFCPRRRHVVDWIDNKRKKLRNLGKEYKSHDGTTRLAKSLKPMCLENCRQMFIEN</sequence>